<protein>
    <recommendedName>
        <fullName evidence="3">DUF551 domain-containing protein</fullName>
    </recommendedName>
</protein>
<organism evidence="1 2">
    <name type="scientific">Aureimonas glaciei</name>
    <dbReference type="NCBI Taxonomy" id="1776957"/>
    <lineage>
        <taxon>Bacteria</taxon>
        <taxon>Pseudomonadati</taxon>
        <taxon>Pseudomonadota</taxon>
        <taxon>Alphaproteobacteria</taxon>
        <taxon>Hyphomicrobiales</taxon>
        <taxon>Aurantimonadaceae</taxon>
        <taxon>Aureimonas</taxon>
    </lineage>
</organism>
<dbReference type="RefSeq" id="WP_188853572.1">
    <property type="nucleotide sequence ID" value="NZ_BMJJ01000009.1"/>
</dbReference>
<proteinExistence type="predicted"/>
<sequence length="84" mass="9626">MSKWQPIETAPKDGTIVDLWHDEFGRNANCYWGVPQHECGEAGRYCDSDWHDTPEGWVDSAYNQTTFLDGFTHWMPLPAPPVQS</sequence>
<keyword evidence="2" id="KW-1185">Reference proteome</keyword>
<dbReference type="AlphaFoldDB" id="A0A917DE59"/>
<evidence type="ECO:0008006" key="3">
    <source>
        <dbReference type="Google" id="ProtNLM"/>
    </source>
</evidence>
<accession>A0A917DE59</accession>
<dbReference type="EMBL" id="BMJJ01000009">
    <property type="protein sequence ID" value="GGD30989.1"/>
    <property type="molecule type" value="Genomic_DNA"/>
</dbReference>
<evidence type="ECO:0000313" key="1">
    <source>
        <dbReference type="EMBL" id="GGD30989.1"/>
    </source>
</evidence>
<comment type="caution">
    <text evidence="1">The sequence shown here is derived from an EMBL/GenBank/DDBJ whole genome shotgun (WGS) entry which is preliminary data.</text>
</comment>
<reference evidence="1" key="2">
    <citation type="submission" date="2020-09" db="EMBL/GenBank/DDBJ databases">
        <authorList>
            <person name="Sun Q."/>
            <person name="Zhou Y."/>
        </authorList>
    </citation>
    <scope>NUCLEOTIDE SEQUENCE</scope>
    <source>
        <strain evidence="1">CGMCC 1.15493</strain>
    </source>
</reference>
<reference evidence="1" key="1">
    <citation type="journal article" date="2014" name="Int. J. Syst. Evol. Microbiol.">
        <title>Complete genome sequence of Corynebacterium casei LMG S-19264T (=DSM 44701T), isolated from a smear-ripened cheese.</title>
        <authorList>
            <consortium name="US DOE Joint Genome Institute (JGI-PGF)"/>
            <person name="Walter F."/>
            <person name="Albersmeier A."/>
            <person name="Kalinowski J."/>
            <person name="Ruckert C."/>
        </authorList>
    </citation>
    <scope>NUCLEOTIDE SEQUENCE</scope>
    <source>
        <strain evidence="1">CGMCC 1.15493</strain>
    </source>
</reference>
<dbReference type="Proteomes" id="UP000613160">
    <property type="component" value="Unassembled WGS sequence"/>
</dbReference>
<evidence type="ECO:0000313" key="2">
    <source>
        <dbReference type="Proteomes" id="UP000613160"/>
    </source>
</evidence>
<gene>
    <name evidence="1" type="ORF">GCM10011335_37530</name>
</gene>
<name>A0A917DE59_9HYPH</name>